<dbReference type="Proteomes" id="UP000705867">
    <property type="component" value="Unassembled WGS sequence"/>
</dbReference>
<dbReference type="SUPFAM" id="SSF55785">
    <property type="entry name" value="PYP-like sensor domain (PAS domain)"/>
    <property type="match status" value="1"/>
</dbReference>
<dbReference type="NCBIfam" id="TIGR00229">
    <property type="entry name" value="sensory_box"/>
    <property type="match status" value="1"/>
</dbReference>
<dbReference type="Gene3D" id="3.30.450.40">
    <property type="match status" value="1"/>
</dbReference>
<dbReference type="Gene3D" id="3.30.450.20">
    <property type="entry name" value="PAS domain"/>
    <property type="match status" value="1"/>
</dbReference>
<dbReference type="InterPro" id="IPR050595">
    <property type="entry name" value="Bact_response_regulator"/>
</dbReference>
<comment type="caution">
    <text evidence="5">The sequence shown here is derived from an EMBL/GenBank/DDBJ whole genome shotgun (WGS) entry which is preliminary data.</text>
</comment>
<dbReference type="CDD" id="cd00156">
    <property type="entry name" value="REC"/>
    <property type="match status" value="1"/>
</dbReference>
<dbReference type="PROSITE" id="PS50110">
    <property type="entry name" value="RESPONSE_REGULATORY"/>
    <property type="match status" value="1"/>
</dbReference>
<evidence type="ECO:0000259" key="3">
    <source>
        <dbReference type="PROSITE" id="PS50110"/>
    </source>
</evidence>
<proteinExistence type="predicted"/>
<dbReference type="InterPro" id="IPR011006">
    <property type="entry name" value="CheY-like_superfamily"/>
</dbReference>
<dbReference type="Pfam" id="PF00989">
    <property type="entry name" value="PAS"/>
    <property type="match status" value="1"/>
</dbReference>
<dbReference type="EMBL" id="JAIOIV010000120">
    <property type="protein sequence ID" value="MBZ0157577.1"/>
    <property type="molecule type" value="Genomic_DNA"/>
</dbReference>
<accession>A0A953M2A5</accession>
<dbReference type="SUPFAM" id="SSF55781">
    <property type="entry name" value="GAF domain-like"/>
    <property type="match status" value="1"/>
</dbReference>
<dbReference type="GO" id="GO:0006355">
    <property type="term" value="P:regulation of DNA-templated transcription"/>
    <property type="evidence" value="ECO:0007669"/>
    <property type="project" value="InterPro"/>
</dbReference>
<evidence type="ECO:0000259" key="4">
    <source>
        <dbReference type="PROSITE" id="PS50112"/>
    </source>
</evidence>
<dbReference type="SMART" id="SM00091">
    <property type="entry name" value="PAS"/>
    <property type="match status" value="1"/>
</dbReference>
<dbReference type="Gene3D" id="3.40.50.2300">
    <property type="match status" value="1"/>
</dbReference>
<dbReference type="PROSITE" id="PS50112">
    <property type="entry name" value="PAS"/>
    <property type="match status" value="1"/>
</dbReference>
<feature type="modified residue" description="4-aspartylphosphate" evidence="2">
    <location>
        <position position="444"/>
    </location>
</feature>
<gene>
    <name evidence="5" type="ORF">K8I29_15365</name>
</gene>
<dbReference type="SUPFAM" id="SSF52172">
    <property type="entry name" value="CheY-like"/>
    <property type="match status" value="1"/>
</dbReference>
<dbReference type="InterPro" id="IPR035965">
    <property type="entry name" value="PAS-like_dom_sf"/>
</dbReference>
<evidence type="ECO:0000256" key="2">
    <source>
        <dbReference type="PROSITE-ProRule" id="PRU00169"/>
    </source>
</evidence>
<feature type="domain" description="PAS" evidence="4">
    <location>
        <begin position="8"/>
        <end position="53"/>
    </location>
</feature>
<dbReference type="CDD" id="cd00130">
    <property type="entry name" value="PAS"/>
    <property type="match status" value="1"/>
</dbReference>
<dbReference type="GO" id="GO:0000160">
    <property type="term" value="P:phosphorelay signal transduction system"/>
    <property type="evidence" value="ECO:0007669"/>
    <property type="project" value="InterPro"/>
</dbReference>
<feature type="domain" description="Response regulatory" evidence="3">
    <location>
        <begin position="393"/>
        <end position="509"/>
    </location>
</feature>
<keyword evidence="1 2" id="KW-0597">Phosphoprotein</keyword>
<dbReference type="AlphaFoldDB" id="A0A953M2A5"/>
<reference evidence="5" key="1">
    <citation type="journal article" date="2021" name="bioRxiv">
        <title>Unraveling nitrogen, sulfur and carbon metabolic pathways and microbial community transcriptional responses to substrate deprivation and toxicity stresses in a bioreactor mimicking anoxic brackish coastal sediment conditions.</title>
        <authorList>
            <person name="Martins P.D."/>
            <person name="Echeveste M.J."/>
            <person name="Arshad A."/>
            <person name="Kurth J."/>
            <person name="Ouboter H."/>
            <person name="Jetten M.S.M."/>
            <person name="Welte C.U."/>
        </authorList>
    </citation>
    <scope>NUCLEOTIDE SEQUENCE</scope>
    <source>
        <strain evidence="5">MAG_39</strain>
    </source>
</reference>
<name>A0A953M2A5_9BACT</name>
<dbReference type="Pfam" id="PF00072">
    <property type="entry name" value="Response_reg"/>
    <property type="match status" value="1"/>
</dbReference>
<dbReference type="InterPro" id="IPR001789">
    <property type="entry name" value="Sig_transdc_resp-reg_receiver"/>
</dbReference>
<reference evidence="5" key="2">
    <citation type="submission" date="2021-08" db="EMBL/GenBank/DDBJ databases">
        <authorList>
            <person name="Dalcin Martins P."/>
        </authorList>
    </citation>
    <scope>NUCLEOTIDE SEQUENCE</scope>
    <source>
        <strain evidence="5">MAG_39</strain>
    </source>
</reference>
<evidence type="ECO:0000256" key="1">
    <source>
        <dbReference type="ARBA" id="ARBA00022553"/>
    </source>
</evidence>
<evidence type="ECO:0000313" key="6">
    <source>
        <dbReference type="Proteomes" id="UP000705867"/>
    </source>
</evidence>
<evidence type="ECO:0000313" key="5">
    <source>
        <dbReference type="EMBL" id="MBZ0157577.1"/>
    </source>
</evidence>
<dbReference type="InterPro" id="IPR029016">
    <property type="entry name" value="GAF-like_dom_sf"/>
</dbReference>
<dbReference type="InterPro" id="IPR013767">
    <property type="entry name" value="PAS_fold"/>
</dbReference>
<organism evidence="5 6">
    <name type="scientific">Candidatus Nitrobium versatile</name>
    <dbReference type="NCBI Taxonomy" id="2884831"/>
    <lineage>
        <taxon>Bacteria</taxon>
        <taxon>Pseudomonadati</taxon>
        <taxon>Nitrospirota</taxon>
        <taxon>Nitrospiria</taxon>
        <taxon>Nitrospirales</taxon>
        <taxon>Nitrospiraceae</taxon>
        <taxon>Candidatus Nitrobium</taxon>
    </lineage>
</organism>
<dbReference type="PANTHER" id="PTHR44591:SF21">
    <property type="entry name" value="TWO-COMPONENT RESPONSE REGULATOR"/>
    <property type="match status" value="1"/>
</dbReference>
<dbReference type="PANTHER" id="PTHR44591">
    <property type="entry name" value="STRESS RESPONSE REGULATOR PROTEIN 1"/>
    <property type="match status" value="1"/>
</dbReference>
<dbReference type="SMART" id="SM00448">
    <property type="entry name" value="REC"/>
    <property type="match status" value="1"/>
</dbReference>
<dbReference type="InterPro" id="IPR000014">
    <property type="entry name" value="PAS"/>
</dbReference>
<sequence>MPDDIGKVKTQLAAILDASPDLFLALTENGTIEYVNPQVEKTTGLRSEDCIGRPFALLVPGSQRKGFCEWWQWVRKGTPGRCETEIVKSDGTVLPCLVSSSSLAEGGGFLLSLKDLTDRKKAERSLRISHHFLEMASRHHSIAPLLKDFVRGVQAYSECGAAGIRILDEDEETFLYQEYAGYSHWCKRETLCTPTENGGLCVNVIGGETGSRTSSFTKEGSFYVNDLSRHIGNAQDGGGAGACTACSSGYASMALIPLKGEHRILGVLHVADTRPGMLPLETVLLLEKAALQLCVALQRIREKEENMRMRDQIRKMQRGETIGALAGEAARDFNDLLTALQGHAGLSLANGEQGDIPYRLLKVIQRSSPRAVEAPQRNTKSFLLQDLRGNGERILLVEDSRGVRAFARRVFNENGYSVFEASSAEEAWEVFEREGSDFHLAFCDVALPDTTALHLVDRLLTRKPSLKVLLSSGCLSEKPQWNAIRQRRFRLLQKPYTLSELLLSVKEALQAR</sequence>
<protein>
    <submittedName>
        <fullName evidence="5">PAS domain S-box protein</fullName>
    </submittedName>
</protein>